<dbReference type="PANTHER" id="PTHR10108">
    <property type="entry name" value="SAM-DEPENDENT METHYLTRANSFERASE"/>
    <property type="match status" value="1"/>
</dbReference>
<dbReference type="GO" id="GO:0008168">
    <property type="term" value="F:methyltransferase activity"/>
    <property type="evidence" value="ECO:0007669"/>
    <property type="project" value="UniProtKB-UniRule"/>
</dbReference>
<organism evidence="10 11">
    <name type="scientific">Riccia fluitans</name>
    <dbReference type="NCBI Taxonomy" id="41844"/>
    <lineage>
        <taxon>Eukaryota</taxon>
        <taxon>Viridiplantae</taxon>
        <taxon>Streptophyta</taxon>
        <taxon>Embryophyta</taxon>
        <taxon>Marchantiophyta</taxon>
        <taxon>Marchantiopsida</taxon>
        <taxon>Marchantiidae</taxon>
        <taxon>Marchantiales</taxon>
        <taxon>Ricciaceae</taxon>
        <taxon>Riccia</taxon>
    </lineage>
</organism>
<protein>
    <recommendedName>
        <fullName evidence="9">Methyltransferase</fullName>
        <ecNumber evidence="9">2.1.1.-</ecNumber>
    </recommendedName>
</protein>
<dbReference type="SUPFAM" id="SSF48452">
    <property type="entry name" value="TPR-like"/>
    <property type="match status" value="1"/>
</dbReference>
<dbReference type="PANTHER" id="PTHR10108:SF899">
    <property type="entry name" value="PECTIN METHYLTRANSFERASE QUA2-RELATED"/>
    <property type="match status" value="1"/>
</dbReference>
<evidence type="ECO:0000256" key="3">
    <source>
        <dbReference type="ARBA" id="ARBA00010050"/>
    </source>
</evidence>
<gene>
    <name evidence="10" type="ORF">R1flu_019999</name>
</gene>
<dbReference type="EC" id="2.1.1.-" evidence="9"/>
<dbReference type="SUPFAM" id="SSF53335">
    <property type="entry name" value="S-adenosyl-L-methionine-dependent methyltransferases"/>
    <property type="match status" value="1"/>
</dbReference>
<comment type="similarity">
    <text evidence="3">Belongs to the SNAP family.</text>
</comment>
<dbReference type="InterPro" id="IPR011990">
    <property type="entry name" value="TPR-like_helical_dom_sf"/>
</dbReference>
<evidence type="ECO:0000313" key="11">
    <source>
        <dbReference type="Proteomes" id="UP001605036"/>
    </source>
</evidence>
<dbReference type="EMBL" id="JBHFFA010000001">
    <property type="protein sequence ID" value="KAL2651871.1"/>
    <property type="molecule type" value="Genomic_DNA"/>
</dbReference>
<dbReference type="Proteomes" id="UP001605036">
    <property type="component" value="Unassembled WGS sequence"/>
</dbReference>
<evidence type="ECO:0000313" key="10">
    <source>
        <dbReference type="EMBL" id="KAL2651871.1"/>
    </source>
</evidence>
<dbReference type="GO" id="GO:0012505">
    <property type="term" value="C:endomembrane system"/>
    <property type="evidence" value="ECO:0007669"/>
    <property type="project" value="UniProtKB-SubCell"/>
</dbReference>
<accession>A0ABD1ZK89</accession>
<dbReference type="Gene3D" id="3.40.50.150">
    <property type="entry name" value="Vaccinia Virus protein VP39"/>
    <property type="match status" value="1"/>
</dbReference>
<dbReference type="InterPro" id="IPR000744">
    <property type="entry name" value="NSF_attach"/>
</dbReference>
<dbReference type="PRINTS" id="PR00448">
    <property type="entry name" value="NSFATTACHMNT"/>
</dbReference>
<proteinExistence type="inferred from homology"/>
<evidence type="ECO:0000256" key="4">
    <source>
        <dbReference type="ARBA" id="ARBA00022448"/>
    </source>
</evidence>
<dbReference type="Gene3D" id="1.25.40.10">
    <property type="entry name" value="Tetratricopeptide repeat domain"/>
    <property type="match status" value="1"/>
</dbReference>
<comment type="similarity">
    <text evidence="2 9">Belongs to the methyltransferase superfamily.</text>
</comment>
<comment type="subcellular location">
    <subcellularLocation>
        <location evidence="8">Endomembrane system</location>
        <topology evidence="8">Single-pass membrane protein</topology>
    </subcellularLocation>
    <subcellularLocation>
        <location evidence="1 9">Membrane</location>
        <topology evidence="1 9">Single-pass type II membrane protein</topology>
    </subcellularLocation>
</comment>
<dbReference type="Pfam" id="PF14938">
    <property type="entry name" value="SNAP"/>
    <property type="match status" value="1"/>
</dbReference>
<keyword evidence="9" id="KW-0808">Transferase</keyword>
<name>A0ABD1ZK89_9MARC</name>
<dbReference type="AlphaFoldDB" id="A0ABD1ZK89"/>
<keyword evidence="9" id="KW-0325">Glycoprotein</keyword>
<keyword evidence="7 9" id="KW-0812">Transmembrane</keyword>
<evidence type="ECO:0000256" key="6">
    <source>
        <dbReference type="ARBA" id="ARBA00022927"/>
    </source>
</evidence>
<evidence type="ECO:0000256" key="7">
    <source>
        <dbReference type="ARBA" id="ARBA00022968"/>
    </source>
</evidence>
<keyword evidence="11" id="KW-1185">Reference proteome</keyword>
<dbReference type="GO" id="GO:0016020">
    <property type="term" value="C:membrane"/>
    <property type="evidence" value="ECO:0007669"/>
    <property type="project" value="UniProtKB-SubCell"/>
</dbReference>
<dbReference type="InterPro" id="IPR004159">
    <property type="entry name" value="Put_SAM_MeTrfase"/>
</dbReference>
<comment type="caution">
    <text evidence="10">The sequence shown here is derived from an EMBL/GenBank/DDBJ whole genome shotgun (WGS) entry which is preliminary data.</text>
</comment>
<reference evidence="10 11" key="1">
    <citation type="submission" date="2024-09" db="EMBL/GenBank/DDBJ databases">
        <title>Chromosome-scale assembly of Riccia fluitans.</title>
        <authorList>
            <person name="Paukszto L."/>
            <person name="Sawicki J."/>
            <person name="Karawczyk K."/>
            <person name="Piernik-Szablinska J."/>
            <person name="Szczecinska M."/>
            <person name="Mazdziarz M."/>
        </authorList>
    </citation>
    <scope>NUCLEOTIDE SEQUENCE [LARGE SCALE GENOMIC DNA]</scope>
    <source>
        <strain evidence="10">Rf_01</strain>
        <tissue evidence="10">Aerial parts of the thallus</tissue>
    </source>
</reference>
<keyword evidence="6" id="KW-0653">Protein transport</keyword>
<sequence>MRARKENAILLRKVYLNCSAGVGIFRKIAPVCLDSSIKLIRRCCVRAARDVPVFQGPCRQHRERPPLCIIPTPLGYQRPGAWLKSTGATSKSFESAGSSLRKRPTILSVGCQSFKEMSSAFGQEDASTLTILGVNTSGACIQSTLDNGLPALLLNLLDASRLPTHSFDLVHSDECGEDWNMGGLISSNLKIPPLQNMFSFDLHFTARRSSRDYCVWRKNEEDKGVNGLVGLSSRNNNPAESSFQAAHTMQYNHKVEDAGATSMLRTRGESSLYDANIGLWRQRVALYIELLGKHAFGQVRNVLGMNAGLGSFAVATMEYHPVWVLNVVPKSNERKLDDLYARGLLGVQHDWSEAFPTPPRSYDLVHSSWTFSHSERGRALVIVDVVLEVDRILRPGGLAIFRDTIEAASKLKLLSGYVRWQLLHEYLGETEQTDYVLIFRKKTNAERATAQTYFVSRLVEYMTKSPWQQTVAVSTDQEDQQRKGDDYERRAANEVHGWGMFSGDYEKAIQFLEKACSFYKPSKAFEKLAAAQMKIARCFLKMGNVEGGASTYVSAAKHYKRIQQRGAVTCLSRAAMLFEEIGELSAAGRYYQELGEMSEAEGKISESIGHYRKAGEVYLANESIVLSNQCRSKVAKQAAELERYEEAITIFEALAKDAVSSGASKKTKEMFLYAGLCRLCSSDCEGAAVKQALRGFQEVEPTFTTSRESKILLVSDNPLLIN</sequence>
<dbReference type="Pfam" id="PF03141">
    <property type="entry name" value="Methyltransf_29"/>
    <property type="match status" value="1"/>
</dbReference>
<keyword evidence="5 9" id="KW-0489">Methyltransferase</keyword>
<dbReference type="CDD" id="cd02440">
    <property type="entry name" value="AdoMet_MTases"/>
    <property type="match status" value="1"/>
</dbReference>
<evidence type="ECO:0000256" key="8">
    <source>
        <dbReference type="ARBA" id="ARBA00037847"/>
    </source>
</evidence>
<dbReference type="GO" id="GO:0032259">
    <property type="term" value="P:methylation"/>
    <property type="evidence" value="ECO:0007669"/>
    <property type="project" value="UniProtKB-KW"/>
</dbReference>
<evidence type="ECO:0000256" key="2">
    <source>
        <dbReference type="ARBA" id="ARBA00008361"/>
    </source>
</evidence>
<dbReference type="InterPro" id="IPR029063">
    <property type="entry name" value="SAM-dependent_MTases_sf"/>
</dbReference>
<keyword evidence="4" id="KW-0813">Transport</keyword>
<evidence type="ECO:0000256" key="5">
    <source>
        <dbReference type="ARBA" id="ARBA00022603"/>
    </source>
</evidence>
<dbReference type="GO" id="GO:0015031">
    <property type="term" value="P:protein transport"/>
    <property type="evidence" value="ECO:0007669"/>
    <property type="project" value="UniProtKB-KW"/>
</dbReference>
<keyword evidence="7 9" id="KW-0735">Signal-anchor</keyword>
<evidence type="ECO:0000256" key="9">
    <source>
        <dbReference type="RuleBase" id="RU366043"/>
    </source>
</evidence>
<evidence type="ECO:0000256" key="1">
    <source>
        <dbReference type="ARBA" id="ARBA00004606"/>
    </source>
</evidence>